<protein>
    <submittedName>
        <fullName evidence="1">Uncharacterized protein</fullName>
    </submittedName>
</protein>
<dbReference type="EMBL" id="JAUEIQ010000010">
    <property type="protein sequence ID" value="MDN0064579.1"/>
    <property type="molecule type" value="Genomic_DNA"/>
</dbReference>
<dbReference type="RefSeq" id="WP_289836218.1">
    <property type="nucleotide sequence ID" value="NZ_JAUEIQ010000010.1"/>
</dbReference>
<name>A0ABT7XGN7_9ACTN</name>
<evidence type="ECO:0000313" key="1">
    <source>
        <dbReference type="EMBL" id="MDN0064579.1"/>
    </source>
</evidence>
<comment type="caution">
    <text evidence="1">The sequence shown here is derived from an EMBL/GenBank/DDBJ whole genome shotgun (WGS) entry which is preliminary data.</text>
</comment>
<sequence length="115" mass="12630">MNLLDSIGAELLSRSIDRGRTQIKGLANRKKVAELIEQATTQASMISSCIDLGAKFKNTYLLEELLAHRALIDIGKDEAIRTFLGEGYDDSAYKFVAEFWDSLGLFGGLCGLTAR</sequence>
<proteinExistence type="predicted"/>
<gene>
    <name evidence="1" type="ORF">QVN30_09710</name>
</gene>
<keyword evidence="2" id="KW-1185">Reference proteome</keyword>
<reference evidence="1" key="2">
    <citation type="submission" date="2024-05" db="EMBL/GenBank/DDBJ databases">
        <title>Identification and characterization of horizontal gene transfer across gut microbiota members of farm animals based on homology search.</title>
        <authorList>
            <person name="Schwarzerova J."/>
            <person name="Nykrynova M."/>
            <person name="Jureckova K."/>
            <person name="Cejkova D."/>
            <person name="Rychlik I."/>
        </authorList>
    </citation>
    <scope>NUCLEOTIDE SEQUENCE</scope>
    <source>
        <strain evidence="1">176_SSukc20</strain>
    </source>
</reference>
<accession>A0ABT7XGN7</accession>
<dbReference type="Proteomes" id="UP001168435">
    <property type="component" value="Unassembled WGS sequence"/>
</dbReference>
<reference evidence="1" key="1">
    <citation type="submission" date="2023-06" db="EMBL/GenBank/DDBJ databases">
        <authorList>
            <person name="Zeman M."/>
            <person name="Kubasova T."/>
            <person name="Jahodarova E."/>
            <person name="Nykrynova M."/>
            <person name="Rychlik I."/>
        </authorList>
    </citation>
    <scope>NUCLEOTIDE SEQUENCE</scope>
    <source>
        <strain evidence="1">176_SSukc20</strain>
    </source>
</reference>
<organism evidence="1 2">
    <name type="scientific">Collinsella ihumii</name>
    <dbReference type="NCBI Taxonomy" id="1720204"/>
    <lineage>
        <taxon>Bacteria</taxon>
        <taxon>Bacillati</taxon>
        <taxon>Actinomycetota</taxon>
        <taxon>Coriobacteriia</taxon>
        <taxon>Coriobacteriales</taxon>
        <taxon>Coriobacteriaceae</taxon>
        <taxon>Collinsella</taxon>
    </lineage>
</organism>
<evidence type="ECO:0000313" key="2">
    <source>
        <dbReference type="Proteomes" id="UP001168435"/>
    </source>
</evidence>